<dbReference type="Proteomes" id="UP001501326">
    <property type="component" value="Unassembled WGS sequence"/>
</dbReference>
<feature type="domain" description="Ribosome maturation factor RimP N-terminal" evidence="5">
    <location>
        <begin position="11"/>
        <end position="95"/>
    </location>
</feature>
<protein>
    <recommendedName>
        <fullName evidence="3">Ribosome maturation factor RimP</fullName>
    </recommendedName>
</protein>
<dbReference type="Gene3D" id="3.30.300.70">
    <property type="entry name" value="RimP-like superfamily, N-terminal"/>
    <property type="match status" value="1"/>
</dbReference>
<evidence type="ECO:0000256" key="1">
    <source>
        <dbReference type="ARBA" id="ARBA00022490"/>
    </source>
</evidence>
<feature type="compositionally biased region" description="Acidic residues" evidence="4">
    <location>
        <begin position="173"/>
        <end position="191"/>
    </location>
</feature>
<name>A0ABN3UH56_9MICO</name>
<dbReference type="RefSeq" id="WP_344190640.1">
    <property type="nucleotide sequence ID" value="NZ_BAAARN010000001.1"/>
</dbReference>
<keyword evidence="1 3" id="KW-0963">Cytoplasm</keyword>
<evidence type="ECO:0000259" key="5">
    <source>
        <dbReference type="Pfam" id="PF02576"/>
    </source>
</evidence>
<evidence type="ECO:0000313" key="8">
    <source>
        <dbReference type="Proteomes" id="UP001501326"/>
    </source>
</evidence>
<dbReference type="InterPro" id="IPR035956">
    <property type="entry name" value="RimP_N_sf"/>
</dbReference>
<dbReference type="EMBL" id="BAAARN010000001">
    <property type="protein sequence ID" value="GAA2732608.1"/>
    <property type="molecule type" value="Genomic_DNA"/>
</dbReference>
<evidence type="ECO:0000256" key="2">
    <source>
        <dbReference type="ARBA" id="ARBA00022517"/>
    </source>
</evidence>
<dbReference type="InterPro" id="IPR028989">
    <property type="entry name" value="RimP_N"/>
</dbReference>
<reference evidence="7 8" key="1">
    <citation type="journal article" date="2019" name="Int. J. Syst. Evol. Microbiol.">
        <title>The Global Catalogue of Microorganisms (GCM) 10K type strain sequencing project: providing services to taxonomists for standard genome sequencing and annotation.</title>
        <authorList>
            <consortium name="The Broad Institute Genomics Platform"/>
            <consortium name="The Broad Institute Genome Sequencing Center for Infectious Disease"/>
            <person name="Wu L."/>
            <person name="Ma J."/>
        </authorList>
    </citation>
    <scope>NUCLEOTIDE SEQUENCE [LARGE SCALE GENOMIC DNA]</scope>
    <source>
        <strain evidence="7 8">JCM 16378</strain>
    </source>
</reference>
<dbReference type="SUPFAM" id="SSF75420">
    <property type="entry name" value="YhbC-like, N-terminal domain"/>
    <property type="match status" value="1"/>
</dbReference>
<keyword evidence="8" id="KW-1185">Reference proteome</keyword>
<dbReference type="InterPro" id="IPR003728">
    <property type="entry name" value="Ribosome_maturation_RimP"/>
</dbReference>
<keyword evidence="2 3" id="KW-0690">Ribosome biogenesis</keyword>
<feature type="domain" description="Ribosome maturation factor RimP C-terminal" evidence="6">
    <location>
        <begin position="98"/>
        <end position="165"/>
    </location>
</feature>
<feature type="region of interest" description="Disordered" evidence="4">
    <location>
        <begin position="164"/>
        <end position="205"/>
    </location>
</feature>
<evidence type="ECO:0000313" key="7">
    <source>
        <dbReference type="EMBL" id="GAA2732608.1"/>
    </source>
</evidence>
<comment type="similarity">
    <text evidence="3">Belongs to the RimP family.</text>
</comment>
<dbReference type="NCBIfam" id="NF000930">
    <property type="entry name" value="PRK00092.2-2"/>
    <property type="match status" value="1"/>
</dbReference>
<comment type="function">
    <text evidence="3">Required for maturation of 30S ribosomal subunits.</text>
</comment>
<comment type="subcellular location">
    <subcellularLocation>
        <location evidence="3">Cytoplasm</location>
    </subcellularLocation>
</comment>
<gene>
    <name evidence="3 7" type="primary">rimP</name>
    <name evidence="7" type="ORF">GCM10009867_08830</name>
</gene>
<dbReference type="HAMAP" id="MF_01077">
    <property type="entry name" value="RimP"/>
    <property type="match status" value="1"/>
</dbReference>
<sequence length="205" mass="22092">MSVKDQIRPAVEQPLAALGLLVEDVAVTAAGRRRLVRIWIDRVLAASADATTTVTAPLTLDEVADATRAVSDTLDETDVMGEQPYTLEVTSPGVDRPLTEARHFRRNVTRLVTLTPTEGPAVTGRIVRADDETVTLEVPAAKKTPARTVSLAYAAVERAVVEVEFSRPSADEQGADDQGADDQGADDPDQPDDQHDDLHDDTEEN</sequence>
<dbReference type="InterPro" id="IPR028998">
    <property type="entry name" value="RimP_C"/>
</dbReference>
<dbReference type="PANTHER" id="PTHR33867">
    <property type="entry name" value="RIBOSOME MATURATION FACTOR RIMP"/>
    <property type="match status" value="1"/>
</dbReference>
<dbReference type="CDD" id="cd01734">
    <property type="entry name" value="YlxS_C"/>
    <property type="match status" value="1"/>
</dbReference>
<evidence type="ECO:0000256" key="3">
    <source>
        <dbReference type="HAMAP-Rule" id="MF_01077"/>
    </source>
</evidence>
<dbReference type="PANTHER" id="PTHR33867:SF1">
    <property type="entry name" value="RIBOSOME MATURATION FACTOR RIMP"/>
    <property type="match status" value="1"/>
</dbReference>
<proteinExistence type="inferred from homology"/>
<dbReference type="Pfam" id="PF02576">
    <property type="entry name" value="RimP_N"/>
    <property type="match status" value="1"/>
</dbReference>
<dbReference type="Pfam" id="PF17384">
    <property type="entry name" value="DUF150_C"/>
    <property type="match status" value="1"/>
</dbReference>
<evidence type="ECO:0000256" key="4">
    <source>
        <dbReference type="SAM" id="MobiDB-lite"/>
    </source>
</evidence>
<comment type="caution">
    <text evidence="7">The sequence shown here is derived from an EMBL/GenBank/DDBJ whole genome shotgun (WGS) entry which is preliminary data.</text>
</comment>
<evidence type="ECO:0000259" key="6">
    <source>
        <dbReference type="Pfam" id="PF17384"/>
    </source>
</evidence>
<organism evidence="7 8">
    <name type="scientific">Pedococcus aerophilus</name>
    <dbReference type="NCBI Taxonomy" id="436356"/>
    <lineage>
        <taxon>Bacteria</taxon>
        <taxon>Bacillati</taxon>
        <taxon>Actinomycetota</taxon>
        <taxon>Actinomycetes</taxon>
        <taxon>Micrococcales</taxon>
        <taxon>Intrasporangiaceae</taxon>
        <taxon>Pedococcus</taxon>
    </lineage>
</organism>
<accession>A0ABN3UH56</accession>